<dbReference type="Proteomes" id="UP000050794">
    <property type="component" value="Unassembled WGS sequence"/>
</dbReference>
<gene>
    <name evidence="1" type="ORF">TCNE_LOCUS7573</name>
</gene>
<dbReference type="AlphaFoldDB" id="A0A183UGF3"/>
<accession>A0A183UGF3</accession>
<keyword evidence="2" id="KW-1185">Reference proteome</keyword>
<dbReference type="WBParaSite" id="TCNE_0000757301-mRNA-1">
    <property type="protein sequence ID" value="TCNE_0000757301-mRNA-1"/>
    <property type="gene ID" value="TCNE_0000757301"/>
</dbReference>
<organism evidence="2 3">
    <name type="scientific">Toxocara canis</name>
    <name type="common">Canine roundworm</name>
    <dbReference type="NCBI Taxonomy" id="6265"/>
    <lineage>
        <taxon>Eukaryota</taxon>
        <taxon>Metazoa</taxon>
        <taxon>Ecdysozoa</taxon>
        <taxon>Nematoda</taxon>
        <taxon>Chromadorea</taxon>
        <taxon>Rhabditida</taxon>
        <taxon>Spirurina</taxon>
        <taxon>Ascaridomorpha</taxon>
        <taxon>Ascaridoidea</taxon>
        <taxon>Toxocaridae</taxon>
        <taxon>Toxocara</taxon>
    </lineage>
</organism>
<dbReference type="PANTHER" id="PTHR47331">
    <property type="entry name" value="PHD-TYPE DOMAIN-CONTAINING PROTEIN"/>
    <property type="match status" value="1"/>
</dbReference>
<reference evidence="1 2" key="2">
    <citation type="submission" date="2018-11" db="EMBL/GenBank/DDBJ databases">
        <authorList>
            <consortium name="Pathogen Informatics"/>
        </authorList>
    </citation>
    <scope>NUCLEOTIDE SEQUENCE [LARGE SCALE GENOMIC DNA]</scope>
</reference>
<evidence type="ECO:0000313" key="1">
    <source>
        <dbReference type="EMBL" id="VDM38894.1"/>
    </source>
</evidence>
<sequence length="301" mass="34383">MEVNTMETLTTEIPSIDIKDSHALPEPRQFDLGKGCLKKPRLPIGIDQYFHLIKSQETEKLPSGFQLIRSMVRPIIMGKGEAASRDTNRRIDYSRAIVATGIQHDVERLWRLEELGISSSNKEEVEDENALKQFYKTIDRKKTGRYSVRWPWKKSEPELPCNFGLSLGRLKSLITKLRKNGQIFKAYNEIIQQQLEQGIIEKAPNPAEGPIKHYLPHNFVITPSKDTTKIRIVYDASASLKRGCSLNDYLYRGPVLLPQLVGVLMRFRTSKKHSYSCSCKNQTEMLADSCGSEIQMTLAQR</sequence>
<evidence type="ECO:0000313" key="3">
    <source>
        <dbReference type="WBParaSite" id="TCNE_0000757301-mRNA-1"/>
    </source>
</evidence>
<dbReference type="InterPro" id="IPR043502">
    <property type="entry name" value="DNA/RNA_pol_sf"/>
</dbReference>
<protein>
    <submittedName>
        <fullName evidence="3">Reverse transcriptase domain-containing protein</fullName>
    </submittedName>
</protein>
<proteinExistence type="predicted"/>
<dbReference type="SUPFAM" id="SSF56672">
    <property type="entry name" value="DNA/RNA polymerases"/>
    <property type="match status" value="1"/>
</dbReference>
<evidence type="ECO:0000313" key="2">
    <source>
        <dbReference type="Proteomes" id="UP000050794"/>
    </source>
</evidence>
<name>A0A183UGF3_TOXCA</name>
<dbReference type="PANTHER" id="PTHR47331:SF5">
    <property type="entry name" value="RIBONUCLEASE H"/>
    <property type="match status" value="1"/>
</dbReference>
<reference evidence="3" key="1">
    <citation type="submission" date="2016-06" db="UniProtKB">
        <authorList>
            <consortium name="WormBaseParasite"/>
        </authorList>
    </citation>
    <scope>IDENTIFICATION</scope>
</reference>
<dbReference type="EMBL" id="UYWY01019709">
    <property type="protein sequence ID" value="VDM38894.1"/>
    <property type="molecule type" value="Genomic_DNA"/>
</dbReference>